<keyword evidence="3" id="KW-1185">Reference proteome</keyword>
<dbReference type="AlphaFoldDB" id="A0A2I2KX94"/>
<reference evidence="2 3" key="1">
    <citation type="submission" date="2017-06" db="EMBL/GenBank/DDBJ databases">
        <authorList>
            <person name="Kim H.J."/>
            <person name="Triplett B.A."/>
        </authorList>
    </citation>
    <scope>NUCLEOTIDE SEQUENCE [LARGE SCALE GENOMIC DNA]</scope>
    <source>
        <strain evidence="2">FRACA_ARgP5</strain>
    </source>
</reference>
<evidence type="ECO:0000256" key="1">
    <source>
        <dbReference type="SAM" id="MobiDB-lite"/>
    </source>
</evidence>
<dbReference type="Proteomes" id="UP000234331">
    <property type="component" value="Unassembled WGS sequence"/>
</dbReference>
<name>A0A2I2KX94_9ACTN</name>
<gene>
    <name evidence="2" type="ORF">FRACA_430025</name>
</gene>
<protein>
    <submittedName>
        <fullName evidence="2">Uncharacterized protein</fullName>
    </submittedName>
</protein>
<proteinExistence type="predicted"/>
<accession>A0A2I2KX94</accession>
<dbReference type="EMBL" id="FZMO01000368">
    <property type="protein sequence ID" value="SNQ50282.1"/>
    <property type="molecule type" value="Genomic_DNA"/>
</dbReference>
<feature type="region of interest" description="Disordered" evidence="1">
    <location>
        <begin position="31"/>
        <end position="54"/>
    </location>
</feature>
<evidence type="ECO:0000313" key="2">
    <source>
        <dbReference type="EMBL" id="SNQ50282.1"/>
    </source>
</evidence>
<organism evidence="2 3">
    <name type="scientific">Frankia canadensis</name>
    <dbReference type="NCBI Taxonomy" id="1836972"/>
    <lineage>
        <taxon>Bacteria</taxon>
        <taxon>Bacillati</taxon>
        <taxon>Actinomycetota</taxon>
        <taxon>Actinomycetes</taxon>
        <taxon>Frankiales</taxon>
        <taxon>Frankiaceae</taxon>
        <taxon>Frankia</taxon>
    </lineage>
</organism>
<evidence type="ECO:0000313" key="3">
    <source>
        <dbReference type="Proteomes" id="UP000234331"/>
    </source>
</evidence>
<sequence>MRRAIAIRRNLLRLNKPAVRARRRIWSTNPCYRRRPKTGRQRFGSQPALSLAGDRQDSPKWTIRYGWQAGSTRADRAMVTTGE</sequence>